<evidence type="ECO:0000313" key="3">
    <source>
        <dbReference type="Proteomes" id="UP000315689"/>
    </source>
</evidence>
<protein>
    <submittedName>
        <fullName evidence="2">Uncharacterized protein</fullName>
    </submittedName>
</protein>
<keyword evidence="1" id="KW-0472">Membrane</keyword>
<feature type="transmembrane region" description="Helical" evidence="1">
    <location>
        <begin position="203"/>
        <end position="226"/>
    </location>
</feature>
<accession>A0A554LK17</accession>
<gene>
    <name evidence="2" type="ORF">CEN89_197</name>
</gene>
<comment type="caution">
    <text evidence="2">The sequence shown here is derived from an EMBL/GenBank/DDBJ whole genome shotgun (WGS) entry which is preliminary data.</text>
</comment>
<dbReference type="AlphaFoldDB" id="A0A554LK17"/>
<dbReference type="Proteomes" id="UP000315689">
    <property type="component" value="Unassembled WGS sequence"/>
</dbReference>
<reference evidence="2 3" key="1">
    <citation type="submission" date="2017-07" db="EMBL/GenBank/DDBJ databases">
        <title>Mechanisms for carbon and nitrogen cycling indicate functional differentiation within the Candidate Phyla Radiation.</title>
        <authorList>
            <person name="Danczak R.E."/>
            <person name="Johnston M.D."/>
            <person name="Kenah C."/>
            <person name="Slattery M."/>
            <person name="Wrighton K.C."/>
            <person name="Wilkins M.J."/>
        </authorList>
    </citation>
    <scope>NUCLEOTIDE SEQUENCE [LARGE SCALE GENOMIC DNA]</scope>
    <source>
        <strain evidence="2">Licking1014_7</strain>
    </source>
</reference>
<feature type="transmembrane region" description="Helical" evidence="1">
    <location>
        <begin position="23"/>
        <end position="42"/>
    </location>
</feature>
<keyword evidence="1" id="KW-0812">Transmembrane</keyword>
<evidence type="ECO:0000256" key="1">
    <source>
        <dbReference type="SAM" id="Phobius"/>
    </source>
</evidence>
<feature type="transmembrane region" description="Helical" evidence="1">
    <location>
        <begin position="166"/>
        <end position="183"/>
    </location>
</feature>
<name>A0A554LK17_9BACT</name>
<evidence type="ECO:0000313" key="2">
    <source>
        <dbReference type="EMBL" id="TSC93187.1"/>
    </source>
</evidence>
<organism evidence="2 3">
    <name type="scientific">Candidatus Berkelbacteria bacterium Licking1014_7</name>
    <dbReference type="NCBI Taxonomy" id="2017147"/>
    <lineage>
        <taxon>Bacteria</taxon>
        <taxon>Candidatus Berkelbacteria</taxon>
    </lineage>
</organism>
<keyword evidence="1" id="KW-1133">Transmembrane helix</keyword>
<proteinExistence type="predicted"/>
<sequence>MRTKGRTKEKNYLKFSEAIYTEFFGQFSVLIIVCIIVLPLLCSSSKGIDNYDTRQEFTRKYETYQTAVDNNAFWQGYVGIQIPKNSPKDTIIAFERGRQTKALLDEKDPKKQLAALQFVLANVNPDYLQSPEFEKVALGKTNAQDMIKKVQKLKPPTYLKHSHWKSLPLTIWALGGLILGLYLRVGCGLREFWNGLSVISSTIVMIFSLPGILIVALYDGIVYILFRTFRLVSALIKRSFDATKSFDLGFLYYRITRRLKSRKWRRQLGNDDLTKQFGKLQRQITSQIVRLEHELRLSQTEDAKQVIHTRIAEAKQLLKELSTLGNTDTTALVDTELARIETEATQDAIDAAEVLRIRQQLSNGLHQ</sequence>
<dbReference type="EMBL" id="VMGK01000005">
    <property type="protein sequence ID" value="TSC93187.1"/>
    <property type="molecule type" value="Genomic_DNA"/>
</dbReference>